<protein>
    <submittedName>
        <fullName evidence="1">Uncharacterized protein</fullName>
    </submittedName>
</protein>
<reference evidence="1" key="1">
    <citation type="submission" date="2022-03" db="EMBL/GenBank/DDBJ databases">
        <authorList>
            <person name="Martin C."/>
        </authorList>
    </citation>
    <scope>NUCLEOTIDE SEQUENCE</scope>
</reference>
<gene>
    <name evidence="1" type="ORF">OFUS_LOCUS15583</name>
</gene>
<dbReference type="EMBL" id="CAIIXF020000007">
    <property type="protein sequence ID" value="CAH1790369.1"/>
    <property type="molecule type" value="Genomic_DNA"/>
</dbReference>
<feature type="non-terminal residue" evidence="1">
    <location>
        <position position="1"/>
    </location>
</feature>
<evidence type="ECO:0000313" key="2">
    <source>
        <dbReference type="Proteomes" id="UP000749559"/>
    </source>
</evidence>
<comment type="caution">
    <text evidence="1">The sequence shown here is derived from an EMBL/GenBank/DDBJ whole genome shotgun (WGS) entry which is preliminary data.</text>
</comment>
<keyword evidence="2" id="KW-1185">Reference proteome</keyword>
<dbReference type="Proteomes" id="UP000749559">
    <property type="component" value="Unassembled WGS sequence"/>
</dbReference>
<proteinExistence type="predicted"/>
<accession>A0A8J1YB38</accession>
<organism evidence="1 2">
    <name type="scientific">Owenia fusiformis</name>
    <name type="common">Polychaete worm</name>
    <dbReference type="NCBI Taxonomy" id="6347"/>
    <lineage>
        <taxon>Eukaryota</taxon>
        <taxon>Metazoa</taxon>
        <taxon>Spiralia</taxon>
        <taxon>Lophotrochozoa</taxon>
        <taxon>Annelida</taxon>
        <taxon>Polychaeta</taxon>
        <taxon>Sedentaria</taxon>
        <taxon>Canalipalpata</taxon>
        <taxon>Sabellida</taxon>
        <taxon>Oweniida</taxon>
        <taxon>Oweniidae</taxon>
        <taxon>Owenia</taxon>
    </lineage>
</organism>
<name>A0A8J1YB38_OWEFU</name>
<dbReference type="AlphaFoldDB" id="A0A8J1YB38"/>
<sequence>DSPTTTQQQQSCLIHVHALHAKMLANALRAHAAAQVAVNAPTAQPRKSLLEMAVPVTNAKNVIAEIPALMRTGNARALKDAVNKKAVDHTLYIAIHTPCTYIMAVLC</sequence>
<evidence type="ECO:0000313" key="1">
    <source>
        <dbReference type="EMBL" id="CAH1790369.1"/>
    </source>
</evidence>